<evidence type="ECO:0000256" key="9">
    <source>
        <dbReference type="ARBA" id="ARBA00023065"/>
    </source>
</evidence>
<dbReference type="EMBL" id="CP015449">
    <property type="protein sequence ID" value="AWH92878.1"/>
    <property type="molecule type" value="Genomic_DNA"/>
</dbReference>
<evidence type="ECO:0000256" key="4">
    <source>
        <dbReference type="ARBA" id="ARBA00022692"/>
    </source>
</evidence>
<dbReference type="GO" id="GO:0008556">
    <property type="term" value="F:P-type potassium transmembrane transporter activity"/>
    <property type="evidence" value="ECO:0007669"/>
    <property type="project" value="InterPro"/>
</dbReference>
<comment type="subunit">
    <text evidence="11">The system is composed of three essential subunits: KdpA, KdpB and KdpC.</text>
</comment>
<keyword evidence="9 11" id="KW-0406">Ion transport</keyword>
<evidence type="ECO:0000313" key="13">
    <source>
        <dbReference type="EMBL" id="AWH92878.1"/>
    </source>
</evidence>
<dbReference type="Proteomes" id="UP000244928">
    <property type="component" value="Chromosome"/>
</dbReference>
<evidence type="ECO:0000256" key="2">
    <source>
        <dbReference type="ARBA" id="ARBA00022475"/>
    </source>
</evidence>
<evidence type="ECO:0000256" key="6">
    <source>
        <dbReference type="ARBA" id="ARBA00022840"/>
    </source>
</evidence>
<evidence type="ECO:0000256" key="1">
    <source>
        <dbReference type="ARBA" id="ARBA00022448"/>
    </source>
</evidence>
<evidence type="ECO:0000256" key="7">
    <source>
        <dbReference type="ARBA" id="ARBA00022958"/>
    </source>
</evidence>
<keyword evidence="14" id="KW-1185">Reference proteome</keyword>
<keyword evidence="8 11" id="KW-1133">Transmembrane helix</keyword>
<dbReference type="PIRSF" id="PIRSF001296">
    <property type="entry name" value="K_ATPase_KdpC"/>
    <property type="match status" value="1"/>
</dbReference>
<keyword evidence="2 11" id="KW-1003">Cell membrane</keyword>
<evidence type="ECO:0000256" key="5">
    <source>
        <dbReference type="ARBA" id="ARBA00022741"/>
    </source>
</evidence>
<dbReference type="KEGG" id="dlu:A6035_12665"/>
<dbReference type="GO" id="GO:0005886">
    <property type="term" value="C:plasma membrane"/>
    <property type="evidence" value="ECO:0007669"/>
    <property type="project" value="UniProtKB-SubCell"/>
</dbReference>
<keyword evidence="1 11" id="KW-0813">Transport</keyword>
<accession>A0A2S1R9A5</accession>
<evidence type="ECO:0000256" key="8">
    <source>
        <dbReference type="ARBA" id="ARBA00022989"/>
    </source>
</evidence>
<comment type="function">
    <text evidence="11">Part of the high-affinity ATP-driven potassium transport (or Kdp) system, which catalyzes the hydrolysis of ATP coupled with the electrogenic transport of potassium into the cytoplasm. This subunit acts as a catalytic chaperone that increases the ATP-binding affinity of the ATP-hydrolyzing subunit KdpB by the formation of a transient KdpB/KdpC/ATP ternary complex.</text>
</comment>
<keyword evidence="6 11" id="KW-0067">ATP-binding</keyword>
<protein>
    <recommendedName>
        <fullName evidence="11">Potassium-transporting ATPase KdpC subunit</fullName>
    </recommendedName>
    <alternativeName>
        <fullName evidence="11">ATP phosphohydrolase [potassium-transporting] C chain</fullName>
    </alternativeName>
    <alternativeName>
        <fullName evidence="11">Potassium-binding and translocating subunit C</fullName>
    </alternativeName>
    <alternativeName>
        <fullName evidence="11">Potassium-translocating ATPase C chain</fullName>
    </alternativeName>
</protein>
<keyword evidence="10 11" id="KW-0472">Membrane</keyword>
<evidence type="ECO:0000313" key="14">
    <source>
        <dbReference type="Proteomes" id="UP000244928"/>
    </source>
</evidence>
<dbReference type="HAMAP" id="MF_00276">
    <property type="entry name" value="KdpC"/>
    <property type="match status" value="1"/>
</dbReference>
<comment type="similarity">
    <text evidence="11">Belongs to the KdpC family.</text>
</comment>
<sequence>MTTVQMLLRQLRPALIAVAVFTLLCGLVYPAAVWAVSRVDAASAEGSIVHDAAGCPVGSALLAVDPQVSPGAPDPFFHARVVGSSAAGGGSEDDRVAAAMAPGGSASDTPGAAGLPSNKGPSNPELAEWVGIRRALIAEREGVTPARVPVDAVSGSGSGLDPHISPAYAELQAPRVARVLGLPEQEVRDLVEAHTDGRQWGFLGQPRVRVTELNAALGLIAPGCQDRGRDARE</sequence>
<dbReference type="PANTHER" id="PTHR30042:SF2">
    <property type="entry name" value="POTASSIUM-TRANSPORTING ATPASE KDPC SUBUNIT"/>
    <property type="match status" value="1"/>
</dbReference>
<dbReference type="PANTHER" id="PTHR30042">
    <property type="entry name" value="POTASSIUM-TRANSPORTING ATPASE C CHAIN"/>
    <property type="match status" value="1"/>
</dbReference>
<reference evidence="13 14" key="1">
    <citation type="submission" date="2016-04" db="EMBL/GenBank/DDBJ databases">
        <title>Complete genome sequence of Dietzia lutea YIM 80766T, a strain isolated from desert soil in Egypt.</title>
        <authorList>
            <person name="Zhao J."/>
            <person name="Hu B."/>
            <person name="Geng S."/>
            <person name="Nie Y."/>
            <person name="Tang Y."/>
        </authorList>
    </citation>
    <scope>NUCLEOTIDE SEQUENCE [LARGE SCALE GENOMIC DNA]</scope>
    <source>
        <strain evidence="13 14">YIM 80766</strain>
    </source>
</reference>
<organism evidence="13 14">
    <name type="scientific">Dietzia lutea</name>
    <dbReference type="NCBI Taxonomy" id="546160"/>
    <lineage>
        <taxon>Bacteria</taxon>
        <taxon>Bacillati</taxon>
        <taxon>Actinomycetota</taxon>
        <taxon>Actinomycetes</taxon>
        <taxon>Mycobacteriales</taxon>
        <taxon>Dietziaceae</taxon>
        <taxon>Dietzia</taxon>
    </lineage>
</organism>
<evidence type="ECO:0000256" key="3">
    <source>
        <dbReference type="ARBA" id="ARBA00022538"/>
    </source>
</evidence>
<dbReference type="AlphaFoldDB" id="A0A2S1R9A5"/>
<dbReference type="Pfam" id="PF02669">
    <property type="entry name" value="KdpC"/>
    <property type="match status" value="1"/>
</dbReference>
<keyword evidence="3 11" id="KW-0633">Potassium transport</keyword>
<gene>
    <name evidence="11" type="primary">kdpC</name>
    <name evidence="13" type="ORF">A6035_12665</name>
</gene>
<evidence type="ECO:0000256" key="12">
    <source>
        <dbReference type="SAM" id="MobiDB-lite"/>
    </source>
</evidence>
<dbReference type="RefSeq" id="WP_108848089.1">
    <property type="nucleotide sequence ID" value="NZ_CP015449.1"/>
</dbReference>
<comment type="subcellular location">
    <subcellularLocation>
        <location evidence="11">Cell membrane</location>
        <topology evidence="11">Single-pass membrane protein</topology>
    </subcellularLocation>
</comment>
<dbReference type="GO" id="GO:0005524">
    <property type="term" value="F:ATP binding"/>
    <property type="evidence" value="ECO:0007669"/>
    <property type="project" value="UniProtKB-UniRule"/>
</dbReference>
<name>A0A2S1R9A5_9ACTN</name>
<keyword evidence="7 11" id="KW-0630">Potassium</keyword>
<keyword evidence="5 11" id="KW-0547">Nucleotide-binding</keyword>
<keyword evidence="4 11" id="KW-0812">Transmembrane</keyword>
<evidence type="ECO:0000256" key="10">
    <source>
        <dbReference type="ARBA" id="ARBA00023136"/>
    </source>
</evidence>
<proteinExistence type="inferred from homology"/>
<evidence type="ECO:0000256" key="11">
    <source>
        <dbReference type="HAMAP-Rule" id="MF_00276"/>
    </source>
</evidence>
<dbReference type="InterPro" id="IPR003820">
    <property type="entry name" value="KdpC"/>
</dbReference>
<feature type="region of interest" description="Disordered" evidence="12">
    <location>
        <begin position="88"/>
        <end position="124"/>
    </location>
</feature>